<dbReference type="InterPro" id="IPR007345">
    <property type="entry name" value="Polysacch_pyruvyl_Trfase"/>
</dbReference>
<comment type="caution">
    <text evidence="2">The sequence shown here is derived from an EMBL/GenBank/DDBJ whole genome shotgun (WGS) entry which is preliminary data.</text>
</comment>
<sequence>MINGIKAFWWRPDVEGRVNFGDELNPYIMEYVSKKKITWSTPEEADLFGIGSILHFANREKQFFKKRPLHIWGSGTIEPINLSKKDLIVHCLRGPLTKSQFDLKKNIALGDPGLLIDCLWDKVKVNSKWGLIVHHSQINRTWVQQLSKKTPNCILIDLENNDIKLTAQQISSCEFICSSSLHGLIVADSYGIPNFWLWDGNLHNGGMWKFWDYFCCVGRENYKHINPLNICSLDDIDVENYCFNYQKSLDSIKNNIFKSFPI</sequence>
<protein>
    <submittedName>
        <fullName evidence="2">Polysaccharide pyruvyl transferase family protein</fullName>
    </submittedName>
</protein>
<reference evidence="2 3" key="1">
    <citation type="journal article" date="2024" name="Syst. Appl. Microbiol.">
        <title>Evidence for the occurrence of Acinetobacter faecalis in cattle feces and its emended description.</title>
        <authorList>
            <person name="Kyselkova M."/>
            <person name="Xanthopoulou K."/>
            <person name="Shestivska V."/>
            <person name="Spanelova P."/>
            <person name="Maixnerova M."/>
            <person name="Higgins P.G."/>
            <person name="Nemec A."/>
        </authorList>
    </citation>
    <scope>NUCLEOTIDE SEQUENCE [LARGE SCALE GENOMIC DNA]</scope>
    <source>
        <strain evidence="2 3">ANC 7225</strain>
    </source>
</reference>
<evidence type="ECO:0000313" key="3">
    <source>
        <dbReference type="Proteomes" id="UP001284094"/>
    </source>
</evidence>
<gene>
    <name evidence="2" type="ORF">SKM48_03070</name>
</gene>
<keyword evidence="3" id="KW-1185">Reference proteome</keyword>
<feature type="domain" description="Polysaccharide pyruvyl transferase" evidence="1">
    <location>
        <begin position="35"/>
        <end position="198"/>
    </location>
</feature>
<proteinExistence type="predicted"/>
<dbReference type="Proteomes" id="UP001284094">
    <property type="component" value="Unassembled WGS sequence"/>
</dbReference>
<accession>A0ABU5GGU2</accession>
<dbReference type="GO" id="GO:0016740">
    <property type="term" value="F:transferase activity"/>
    <property type="evidence" value="ECO:0007669"/>
    <property type="project" value="UniProtKB-KW"/>
</dbReference>
<keyword evidence="2" id="KW-0808">Transferase</keyword>
<evidence type="ECO:0000313" key="2">
    <source>
        <dbReference type="EMBL" id="MDY6549757.1"/>
    </source>
</evidence>
<dbReference type="Pfam" id="PF04230">
    <property type="entry name" value="PS_pyruv_trans"/>
    <property type="match status" value="1"/>
</dbReference>
<dbReference type="RefSeq" id="WP_321104136.1">
    <property type="nucleotide sequence ID" value="NZ_JAXHPO010000008.1"/>
</dbReference>
<evidence type="ECO:0000259" key="1">
    <source>
        <dbReference type="Pfam" id="PF04230"/>
    </source>
</evidence>
<dbReference type="EMBL" id="JAXHPO010000008">
    <property type="protein sequence ID" value="MDY6549757.1"/>
    <property type="molecule type" value="Genomic_DNA"/>
</dbReference>
<organism evidence="2 3">
    <name type="scientific">Acinetobacter faecalis</name>
    <dbReference type="NCBI Taxonomy" id="2665161"/>
    <lineage>
        <taxon>Bacteria</taxon>
        <taxon>Pseudomonadati</taxon>
        <taxon>Pseudomonadota</taxon>
        <taxon>Gammaproteobacteria</taxon>
        <taxon>Moraxellales</taxon>
        <taxon>Moraxellaceae</taxon>
        <taxon>Acinetobacter</taxon>
    </lineage>
</organism>
<name>A0ABU5GGU2_9GAMM</name>